<dbReference type="CDD" id="cd04301">
    <property type="entry name" value="NAT_SF"/>
    <property type="match status" value="1"/>
</dbReference>
<gene>
    <name evidence="6" type="ORF">ABIF63_009388</name>
</gene>
<feature type="coiled-coil region" evidence="2">
    <location>
        <begin position="132"/>
        <end position="173"/>
    </location>
</feature>
<dbReference type="Proteomes" id="UP001549291">
    <property type="component" value="Unassembled WGS sequence"/>
</dbReference>
<comment type="caution">
    <text evidence="6">The sequence shown here is derived from an EMBL/GenBank/DDBJ whole genome shotgun (WGS) entry which is preliminary data.</text>
</comment>
<dbReference type="InterPro" id="IPR006665">
    <property type="entry name" value="OmpA-like"/>
</dbReference>
<evidence type="ECO:0000256" key="2">
    <source>
        <dbReference type="SAM" id="Coils"/>
    </source>
</evidence>
<dbReference type="Pfam" id="PF00583">
    <property type="entry name" value="Acetyltransf_1"/>
    <property type="match status" value="1"/>
</dbReference>
<sequence>MALARGRRSETGFNYWPGFVDALSTLVLSIVFLLSVFLVVQFFLSQEVTGKDKALEQLNAKIAQLNELLSLEKLGKLTLDDQVSQLKAGLASAETERDRIKGLYDGLAAAGNDAQGKTTELGKALDSEKAVSARALAQIEVLNQQISALRRQLAALEEALDASEKRDKESQNRIADLGSRLNVALAQRVQELSRYRSEFFGRLRAILGNRPDIRIVGDRFVFQSEVFFDTGQATLLPEGRAELDTLATALIDLDKKIPSEIPWVLRVDGHTDSRPVSGANFKSNWDLSAARSISVVQYLISLGVPAQRLVAAGFGEFQPLDTANTEEAYKRNRRIELKLQAQPPHRAEADGAVVSALHLRPYRAEDEAASIDLWHRTWQQAYPQIDFAARLDWWRERWRKDLVPNASIVVAEADGVLTGFVTIDGEGYLDQLVVDPAHWGSDAARLLVDEAKRLSPSGVTLLVNKDNARAIRFYERNGFAHAGEDLNPTSGRPVLKMAWKP</sequence>
<dbReference type="InterPro" id="IPR016181">
    <property type="entry name" value="Acyl_CoA_acyltransferase"/>
</dbReference>
<dbReference type="PROSITE" id="PS51123">
    <property type="entry name" value="OMPA_2"/>
    <property type="match status" value="1"/>
</dbReference>
<protein>
    <submittedName>
        <fullName evidence="6">Flagellar motor protein MotB/GNAT superfamily N-acetyltransferase</fullName>
    </submittedName>
</protein>
<evidence type="ECO:0000259" key="5">
    <source>
        <dbReference type="PROSITE" id="PS51186"/>
    </source>
</evidence>
<evidence type="ECO:0000313" key="7">
    <source>
        <dbReference type="Proteomes" id="UP001549291"/>
    </source>
</evidence>
<feature type="domain" description="N-acetyltransferase" evidence="5">
    <location>
        <begin position="357"/>
        <end position="501"/>
    </location>
</feature>
<dbReference type="Gene3D" id="3.40.630.30">
    <property type="match status" value="1"/>
</dbReference>
<dbReference type="InterPro" id="IPR036737">
    <property type="entry name" value="OmpA-like_sf"/>
</dbReference>
<evidence type="ECO:0000256" key="1">
    <source>
        <dbReference type="PROSITE-ProRule" id="PRU00473"/>
    </source>
</evidence>
<keyword evidence="2" id="KW-0175">Coiled coil</keyword>
<dbReference type="NCBIfam" id="NF006544">
    <property type="entry name" value="PRK09039.1-3"/>
    <property type="match status" value="1"/>
</dbReference>
<dbReference type="NCBIfam" id="NF006543">
    <property type="entry name" value="PRK09039.1-2"/>
    <property type="match status" value="1"/>
</dbReference>
<dbReference type="InterPro" id="IPR000182">
    <property type="entry name" value="GNAT_dom"/>
</dbReference>
<proteinExistence type="predicted"/>
<accession>A0ABV2S7W5</accession>
<keyword evidence="3" id="KW-0812">Transmembrane</keyword>
<keyword evidence="1 3" id="KW-0472">Membrane</keyword>
<dbReference type="NCBIfam" id="NF006545">
    <property type="entry name" value="PRK09039.1-4"/>
    <property type="match status" value="1"/>
</dbReference>
<evidence type="ECO:0000259" key="4">
    <source>
        <dbReference type="PROSITE" id="PS51123"/>
    </source>
</evidence>
<feature type="transmembrane region" description="Helical" evidence="3">
    <location>
        <begin position="22"/>
        <end position="44"/>
    </location>
</feature>
<name>A0ABV2S7W5_BRAJP</name>
<dbReference type="Pfam" id="PF00691">
    <property type="entry name" value="OmpA"/>
    <property type="match status" value="1"/>
</dbReference>
<dbReference type="InterPro" id="IPR050330">
    <property type="entry name" value="Bact_OuterMem_StrucFunc"/>
</dbReference>
<organism evidence="6 7">
    <name type="scientific">Bradyrhizobium japonicum</name>
    <dbReference type="NCBI Taxonomy" id="375"/>
    <lineage>
        <taxon>Bacteria</taxon>
        <taxon>Pseudomonadati</taxon>
        <taxon>Pseudomonadota</taxon>
        <taxon>Alphaproteobacteria</taxon>
        <taxon>Hyphomicrobiales</taxon>
        <taxon>Nitrobacteraceae</taxon>
        <taxon>Bradyrhizobium</taxon>
    </lineage>
</organism>
<keyword evidence="3" id="KW-1133">Transmembrane helix</keyword>
<keyword evidence="6" id="KW-0966">Cell projection</keyword>
<dbReference type="SUPFAM" id="SSF55729">
    <property type="entry name" value="Acyl-CoA N-acyltransferases (Nat)"/>
    <property type="match status" value="1"/>
</dbReference>
<dbReference type="PROSITE" id="PS51186">
    <property type="entry name" value="GNAT"/>
    <property type="match status" value="1"/>
</dbReference>
<dbReference type="SUPFAM" id="SSF103088">
    <property type="entry name" value="OmpA-like"/>
    <property type="match status" value="1"/>
</dbReference>
<evidence type="ECO:0000313" key="6">
    <source>
        <dbReference type="EMBL" id="MET4725282.1"/>
    </source>
</evidence>
<keyword evidence="6" id="KW-0282">Flagellum</keyword>
<keyword evidence="7" id="KW-1185">Reference proteome</keyword>
<feature type="domain" description="OmpA-like" evidence="4">
    <location>
        <begin position="216"/>
        <end position="343"/>
    </location>
</feature>
<dbReference type="EMBL" id="JBEPTQ010000002">
    <property type="protein sequence ID" value="MET4725282.1"/>
    <property type="molecule type" value="Genomic_DNA"/>
</dbReference>
<keyword evidence="6" id="KW-0969">Cilium</keyword>
<dbReference type="Gene3D" id="1.10.287.1490">
    <property type="match status" value="1"/>
</dbReference>
<dbReference type="CDD" id="cd07185">
    <property type="entry name" value="OmpA_C-like"/>
    <property type="match status" value="1"/>
</dbReference>
<dbReference type="PANTHER" id="PTHR30329:SF21">
    <property type="entry name" value="LIPOPROTEIN YIAD-RELATED"/>
    <property type="match status" value="1"/>
</dbReference>
<evidence type="ECO:0000256" key="3">
    <source>
        <dbReference type="SAM" id="Phobius"/>
    </source>
</evidence>
<dbReference type="PANTHER" id="PTHR30329">
    <property type="entry name" value="STATOR ELEMENT OF FLAGELLAR MOTOR COMPLEX"/>
    <property type="match status" value="1"/>
</dbReference>
<reference evidence="6 7" key="1">
    <citation type="submission" date="2024-06" db="EMBL/GenBank/DDBJ databases">
        <title>Genomic Encyclopedia of Type Strains, Phase V (KMG-V): Genome sequencing to study the core and pangenomes of soil and plant-associated prokaryotes.</title>
        <authorList>
            <person name="Whitman W."/>
        </authorList>
    </citation>
    <scope>NUCLEOTIDE SEQUENCE [LARGE SCALE GENOMIC DNA]</scope>
    <source>
        <strain evidence="6 7">USDA 160</strain>
    </source>
</reference>
<dbReference type="Gene3D" id="3.30.1330.60">
    <property type="entry name" value="OmpA-like domain"/>
    <property type="match status" value="1"/>
</dbReference>